<dbReference type="AlphaFoldDB" id="A0A6I8TA06"/>
<accession>A0A6I8TA06</accession>
<dbReference type="GO" id="GO:0008270">
    <property type="term" value="F:zinc ion binding"/>
    <property type="evidence" value="ECO:0007669"/>
    <property type="project" value="UniProtKB-KW"/>
</dbReference>
<dbReference type="SUPFAM" id="SSF57850">
    <property type="entry name" value="RING/U-box"/>
    <property type="match status" value="1"/>
</dbReference>
<evidence type="ECO:0000256" key="3">
    <source>
        <dbReference type="ARBA" id="ARBA00022679"/>
    </source>
</evidence>
<evidence type="ECO:0000256" key="8">
    <source>
        <dbReference type="ARBA" id="ARBA00022833"/>
    </source>
</evidence>
<dbReference type="Pfam" id="PF00642">
    <property type="entry name" value="zf-CCCH"/>
    <property type="match status" value="1"/>
</dbReference>
<evidence type="ECO:0000256" key="1">
    <source>
        <dbReference type="ARBA" id="ARBA00000900"/>
    </source>
</evidence>
<dbReference type="EnsemblMetazoa" id="AAEL007476-RB">
    <property type="protein sequence ID" value="AAEL007476-PB"/>
    <property type="gene ID" value="AAEL007476"/>
</dbReference>
<protein>
    <recommendedName>
        <fullName evidence="2">RING-type E3 ubiquitin transferase</fullName>
        <ecNumber evidence="2">2.3.2.27</ecNumber>
    </recommendedName>
</protein>
<feature type="region of interest" description="Disordered" evidence="9">
    <location>
        <begin position="12"/>
        <end position="35"/>
    </location>
</feature>
<feature type="region of interest" description="Disordered" evidence="9">
    <location>
        <begin position="111"/>
        <end position="158"/>
    </location>
</feature>
<dbReference type="GO" id="GO:0000209">
    <property type="term" value="P:protein polyubiquitination"/>
    <property type="evidence" value="ECO:0007669"/>
    <property type="project" value="InterPro"/>
</dbReference>
<dbReference type="PROSITE" id="PS50103">
    <property type="entry name" value="ZF_C3H1"/>
    <property type="match status" value="3"/>
</dbReference>
<keyword evidence="5" id="KW-0677">Repeat</keyword>
<keyword evidence="8" id="KW-0862">Zinc</keyword>
<dbReference type="InterPro" id="IPR017907">
    <property type="entry name" value="Znf_RING_CS"/>
</dbReference>
<keyword evidence="11" id="KW-1185">Reference proteome</keyword>
<dbReference type="GO" id="GO:0061630">
    <property type="term" value="F:ubiquitin protein ligase activity"/>
    <property type="evidence" value="ECO:0007669"/>
    <property type="project" value="UniProtKB-EC"/>
</dbReference>
<sequence length="432" mass="48002">MDSTALLDAVASSSLSVAGPSSSSSSLSSTSTVESPSAAAKEICKFFKMGTCRYGSACRNAHAVAAEQPEPGPSFAADPGPSTSTGFTIDPLKWINAPEFVPKFKQWQPTAGSVDVQEAEQNLQRSEHLQPLELPEEEDAAMDEEEVVENGDQEDDVPAAGGGMSYAAIVTMNNNHNGLGIIEDHVDSVLCPYFENSGVCMLDTCPYAHGELCELCGKFCLNPLDKEQQRLHNVECIKQHELDMEHSFAIQRSKDKICGICLEVILEKPSREQRFGILPNCSHIFCLECIRTWRQAKNFENKIKRGCPTCRISSDFVCPSIVWVESREEKDRLINDYKKACNTTHCKHFKQGTGKCPFGNKCFYKHALPDGTLVDVGGPSRQTDSRLRISHLQDFFREVLHQRGRLLNDFMSSIFSDSDDSEMSELYDLYDI</sequence>
<dbReference type="InParanoid" id="A0A6I8TA06"/>
<name>A0A6I8TA06_AEDAE</name>
<organism evidence="10 11">
    <name type="scientific">Aedes aegypti</name>
    <name type="common">Yellowfever mosquito</name>
    <name type="synonym">Culex aegypti</name>
    <dbReference type="NCBI Taxonomy" id="7159"/>
    <lineage>
        <taxon>Eukaryota</taxon>
        <taxon>Metazoa</taxon>
        <taxon>Ecdysozoa</taxon>
        <taxon>Arthropoda</taxon>
        <taxon>Hexapoda</taxon>
        <taxon>Insecta</taxon>
        <taxon>Pterygota</taxon>
        <taxon>Neoptera</taxon>
        <taxon>Endopterygota</taxon>
        <taxon>Diptera</taxon>
        <taxon>Nematocera</taxon>
        <taxon>Culicoidea</taxon>
        <taxon>Culicidae</taxon>
        <taxon>Culicinae</taxon>
        <taxon>Aedini</taxon>
        <taxon>Aedes</taxon>
        <taxon>Stegomyia</taxon>
    </lineage>
</organism>
<evidence type="ECO:0000256" key="9">
    <source>
        <dbReference type="SAM" id="MobiDB-lite"/>
    </source>
</evidence>
<gene>
    <name evidence="10" type="primary">5569202</name>
</gene>
<keyword evidence="6" id="KW-0863">Zinc-finger</keyword>
<reference evidence="10 11" key="1">
    <citation type="submission" date="2017-06" db="EMBL/GenBank/DDBJ databases">
        <title>Aedes aegypti genome working group (AGWG) sequencing and assembly.</title>
        <authorList>
            <consortium name="Aedes aegypti Genome Working Group (AGWG)"/>
            <person name="Matthews B.J."/>
        </authorList>
    </citation>
    <scope>NUCLEOTIDE SEQUENCE [LARGE SCALE GENOMIC DNA]</scope>
    <source>
        <strain evidence="10 11">LVP_AGWG</strain>
    </source>
</reference>
<dbReference type="InterPro" id="IPR013083">
    <property type="entry name" value="Znf_RING/FYVE/PHD"/>
</dbReference>
<dbReference type="Pfam" id="PF13639">
    <property type="entry name" value="zf-RING_2"/>
    <property type="match status" value="1"/>
</dbReference>
<dbReference type="InterPro" id="IPR036855">
    <property type="entry name" value="Znf_CCCH_sf"/>
</dbReference>
<dbReference type="OrthoDB" id="411372at2759"/>
<dbReference type="Gene3D" id="3.30.40.10">
    <property type="entry name" value="Zinc/RING finger domain, C3HC4 (zinc finger)"/>
    <property type="match status" value="1"/>
</dbReference>
<keyword evidence="4" id="KW-0479">Metal-binding</keyword>
<evidence type="ECO:0000256" key="6">
    <source>
        <dbReference type="ARBA" id="ARBA00022771"/>
    </source>
</evidence>
<dbReference type="FunFam" id="3.30.40.10:FF:000117">
    <property type="entry name" value="Probable E3 ubiquitin-protein ligase makorin-1"/>
    <property type="match status" value="1"/>
</dbReference>
<dbReference type="FunCoup" id="A0A6I8TA06">
    <property type="interactions" value="843"/>
</dbReference>
<evidence type="ECO:0000256" key="2">
    <source>
        <dbReference type="ARBA" id="ARBA00012483"/>
    </source>
</evidence>
<comment type="catalytic activity">
    <reaction evidence="1">
        <text>S-ubiquitinyl-[E2 ubiquitin-conjugating enzyme]-L-cysteine + [acceptor protein]-L-lysine = [E2 ubiquitin-conjugating enzyme]-L-cysteine + N(6)-ubiquitinyl-[acceptor protein]-L-lysine.</text>
        <dbReference type="EC" id="2.3.2.27"/>
    </reaction>
</comment>
<dbReference type="PROSITE" id="PS00518">
    <property type="entry name" value="ZF_RING_1"/>
    <property type="match status" value="1"/>
</dbReference>
<dbReference type="EC" id="2.3.2.27" evidence="2"/>
<evidence type="ECO:0000313" key="10">
    <source>
        <dbReference type="EnsemblMetazoa" id="AAEL007476-PB"/>
    </source>
</evidence>
<dbReference type="InterPro" id="IPR001841">
    <property type="entry name" value="Znf_RING"/>
</dbReference>
<dbReference type="PROSITE" id="PS50089">
    <property type="entry name" value="ZF_RING_2"/>
    <property type="match status" value="1"/>
</dbReference>
<keyword evidence="3" id="KW-0808">Transferase</keyword>
<dbReference type="SMART" id="SM00184">
    <property type="entry name" value="RING"/>
    <property type="match status" value="1"/>
</dbReference>
<dbReference type="SUPFAM" id="SSF90229">
    <property type="entry name" value="CCCH zinc finger"/>
    <property type="match status" value="1"/>
</dbReference>
<dbReference type="Proteomes" id="UP000008820">
    <property type="component" value="Chromosome 1"/>
</dbReference>
<dbReference type="InterPro" id="IPR000571">
    <property type="entry name" value="Znf_CCCH"/>
</dbReference>
<dbReference type="PANTHER" id="PTHR11224">
    <property type="entry name" value="MAKORIN-RELATED"/>
    <property type="match status" value="1"/>
</dbReference>
<evidence type="ECO:0000256" key="5">
    <source>
        <dbReference type="ARBA" id="ARBA00022737"/>
    </source>
</evidence>
<proteinExistence type="predicted"/>
<reference evidence="10" key="2">
    <citation type="submission" date="2020-05" db="UniProtKB">
        <authorList>
            <consortium name="EnsemblMetazoa"/>
        </authorList>
    </citation>
    <scope>IDENTIFICATION</scope>
    <source>
        <strain evidence="10">LVP_AGWG</strain>
    </source>
</reference>
<evidence type="ECO:0000313" key="11">
    <source>
        <dbReference type="Proteomes" id="UP000008820"/>
    </source>
</evidence>
<evidence type="ECO:0000256" key="7">
    <source>
        <dbReference type="ARBA" id="ARBA00022786"/>
    </source>
</evidence>
<dbReference type="Pfam" id="PF14608">
    <property type="entry name" value="zf-CCCH_2"/>
    <property type="match status" value="2"/>
</dbReference>
<dbReference type="InterPro" id="IPR045072">
    <property type="entry name" value="MKRN-like"/>
</dbReference>
<evidence type="ECO:0000256" key="4">
    <source>
        <dbReference type="ARBA" id="ARBA00022723"/>
    </source>
</evidence>
<dbReference type="Gene3D" id="4.10.1000.10">
    <property type="entry name" value="Zinc finger, CCCH-type"/>
    <property type="match status" value="1"/>
</dbReference>
<keyword evidence="7" id="KW-0833">Ubl conjugation pathway</keyword>
<dbReference type="PANTHER" id="PTHR11224:SF10">
    <property type="entry name" value="IP09428P-RELATED"/>
    <property type="match status" value="1"/>
</dbReference>
<dbReference type="SMART" id="SM00356">
    <property type="entry name" value="ZnF_C3H1"/>
    <property type="match status" value="3"/>
</dbReference>
<feature type="compositionally biased region" description="Acidic residues" evidence="9">
    <location>
        <begin position="134"/>
        <end position="157"/>
    </location>
</feature>